<comment type="caution">
    <text evidence="1">The sequence shown here is derived from an EMBL/GenBank/DDBJ whole genome shotgun (WGS) entry which is preliminary data.</text>
</comment>
<organism evidence="1 2">
    <name type="scientific">Folsomia candida</name>
    <name type="common">Springtail</name>
    <dbReference type="NCBI Taxonomy" id="158441"/>
    <lineage>
        <taxon>Eukaryota</taxon>
        <taxon>Metazoa</taxon>
        <taxon>Ecdysozoa</taxon>
        <taxon>Arthropoda</taxon>
        <taxon>Hexapoda</taxon>
        <taxon>Collembola</taxon>
        <taxon>Entomobryomorpha</taxon>
        <taxon>Isotomoidea</taxon>
        <taxon>Isotomidae</taxon>
        <taxon>Proisotominae</taxon>
        <taxon>Folsomia</taxon>
    </lineage>
</organism>
<dbReference type="Pfam" id="PF06608">
    <property type="entry name" value="CFAP68"/>
    <property type="match status" value="1"/>
</dbReference>
<dbReference type="EMBL" id="LNIX01000025">
    <property type="protein sequence ID" value="OXA42628.1"/>
    <property type="molecule type" value="Genomic_DNA"/>
</dbReference>
<evidence type="ECO:0000313" key="1">
    <source>
        <dbReference type="EMBL" id="OXA42628.1"/>
    </source>
</evidence>
<name>A0A226DCH6_FOLCA</name>
<gene>
    <name evidence="1" type="ORF">Fcan01_22524</name>
</gene>
<keyword evidence="2" id="KW-1185">Reference proteome</keyword>
<accession>A0A226DCH6</accession>
<reference evidence="1 2" key="1">
    <citation type="submission" date="2015-12" db="EMBL/GenBank/DDBJ databases">
        <title>The genome of Folsomia candida.</title>
        <authorList>
            <person name="Faddeeva A."/>
            <person name="Derks M.F."/>
            <person name="Anvar Y."/>
            <person name="Smit S."/>
            <person name="Van Straalen N."/>
            <person name="Roelofs D."/>
        </authorList>
    </citation>
    <scope>NUCLEOTIDE SEQUENCE [LARGE SCALE GENOMIC DNA]</scope>
    <source>
        <strain evidence="1 2">VU population</strain>
        <tissue evidence="1">Whole body</tissue>
    </source>
</reference>
<dbReference type="Proteomes" id="UP000198287">
    <property type="component" value="Unassembled WGS sequence"/>
</dbReference>
<dbReference type="GO" id="GO:0030317">
    <property type="term" value="P:flagellated sperm motility"/>
    <property type="evidence" value="ECO:0007669"/>
    <property type="project" value="InterPro"/>
</dbReference>
<evidence type="ECO:0000313" key="2">
    <source>
        <dbReference type="Proteomes" id="UP000198287"/>
    </source>
</evidence>
<proteinExistence type="predicted"/>
<dbReference type="OMA" id="MISNCEE"/>
<dbReference type="AlphaFoldDB" id="A0A226DCH6"/>
<dbReference type="GO" id="GO:0005634">
    <property type="term" value="C:nucleus"/>
    <property type="evidence" value="ECO:0007669"/>
    <property type="project" value="InterPro"/>
</dbReference>
<dbReference type="OrthoDB" id="8250880at2759"/>
<protein>
    <submittedName>
        <fullName evidence="1">Uncharacterized protein</fullName>
    </submittedName>
</protein>
<sequence length="216" mass="24890">MYSSMPSNGTDVFPKSGKCRDLMISNCEEQCKMQGQPVDILMRKLNRMSDIRVSGGPFHYQMRAGGYGEVYDEPGWKVDLGLADIKERSGLEENPMKCRYERRVLLNNWVEERRDRQHIKYDNAPKLSEYGHVYKSEYSTSFTKPLCNKAREMLLKIKSFPITVHPGHQPDLDIPVVRCSLPKPESCILDEETVKMKKDLICRKRYARHANEVGGG</sequence>
<dbReference type="InterPro" id="IPR009524">
    <property type="entry name" value="CFAP68"/>
</dbReference>